<dbReference type="AlphaFoldDB" id="U1SEV2"/>
<evidence type="ECO:0000313" key="2">
    <source>
        <dbReference type="Proteomes" id="UP000016519"/>
    </source>
</evidence>
<dbReference type="Proteomes" id="UP000016519">
    <property type="component" value="Unassembled WGS sequence"/>
</dbReference>
<organism evidence="1 2">
    <name type="scientific">Alloscardovia omnicolens F0580</name>
    <dbReference type="NCBI Taxonomy" id="1321816"/>
    <lineage>
        <taxon>Bacteria</taxon>
        <taxon>Bacillati</taxon>
        <taxon>Actinomycetota</taxon>
        <taxon>Actinomycetes</taxon>
        <taxon>Bifidobacteriales</taxon>
        <taxon>Bifidobacteriaceae</taxon>
        <taxon>Alloscardovia</taxon>
    </lineage>
</organism>
<evidence type="ECO:0000313" key="1">
    <source>
        <dbReference type="EMBL" id="ERH30468.1"/>
    </source>
</evidence>
<gene>
    <name evidence="1" type="ORF">HMPREF9244_00958</name>
</gene>
<proteinExistence type="predicted"/>
<sequence length="43" mass="5107">MWAISDSYKTSLTKMIDAPKNMMTTNEFHLEQYLLRIEKSLNL</sequence>
<reference evidence="1 2" key="1">
    <citation type="submission" date="2013-08" db="EMBL/GenBank/DDBJ databases">
        <authorList>
            <person name="Weinstock G."/>
            <person name="Sodergren E."/>
            <person name="Wylie T."/>
            <person name="Fulton L."/>
            <person name="Fulton R."/>
            <person name="Fronick C."/>
            <person name="O'Laughlin M."/>
            <person name="Godfrey J."/>
            <person name="Miner T."/>
            <person name="Herter B."/>
            <person name="Appelbaum E."/>
            <person name="Cordes M."/>
            <person name="Lek S."/>
            <person name="Wollam A."/>
            <person name="Pepin K.H."/>
            <person name="Palsikar V.B."/>
            <person name="Mitreva M."/>
            <person name="Wilson R.K."/>
        </authorList>
    </citation>
    <scope>NUCLEOTIDE SEQUENCE [LARGE SCALE GENOMIC DNA]</scope>
    <source>
        <strain evidence="1 2">F0580</strain>
    </source>
</reference>
<dbReference type="HOGENOM" id="CLU_3228707_0_0_11"/>
<dbReference type="EMBL" id="AWSI01000032">
    <property type="protein sequence ID" value="ERH30468.1"/>
    <property type="molecule type" value="Genomic_DNA"/>
</dbReference>
<comment type="caution">
    <text evidence="1">The sequence shown here is derived from an EMBL/GenBank/DDBJ whole genome shotgun (WGS) entry which is preliminary data.</text>
</comment>
<keyword evidence="2" id="KW-1185">Reference proteome</keyword>
<protein>
    <submittedName>
        <fullName evidence="1">Uncharacterized protein</fullName>
    </submittedName>
</protein>
<name>U1SEV2_9BIFI</name>
<accession>U1SEV2</accession>